<dbReference type="Proteomes" id="UP000075221">
    <property type="component" value="Chromosome"/>
</dbReference>
<sequence length="129" mass="14264">MSLRTAEHMLVTSYDDEGRAQTSLEQLVAVDDGQVGYWLANDQGVRDRFPDDCVVSVRAATSRGKPVIEEPVIEGRASVLADGPDFDRVKAGIREKYPSRSWVSTAMDRTREIFGGRTPECVVLIHLLG</sequence>
<keyword evidence="4" id="KW-1185">Reference proteome</keyword>
<dbReference type="EMBL" id="CP014352">
    <property type="protein sequence ID" value="AMS06588.1"/>
    <property type="molecule type" value="Genomic_DNA"/>
</dbReference>
<dbReference type="GeneID" id="88086512"/>
<dbReference type="RefSeq" id="WP_015069769.1">
    <property type="nucleotide sequence ID" value="NZ_CP013126.1"/>
</dbReference>
<dbReference type="OrthoDB" id="3728607at2"/>
<organism evidence="1 3">
    <name type="scientific">Acidipropionibacterium acidipropionici</name>
    <dbReference type="NCBI Taxonomy" id="1748"/>
    <lineage>
        <taxon>Bacteria</taxon>
        <taxon>Bacillati</taxon>
        <taxon>Actinomycetota</taxon>
        <taxon>Actinomycetes</taxon>
        <taxon>Propionibacteriales</taxon>
        <taxon>Propionibacteriaceae</taxon>
        <taxon>Acidipropionibacterium</taxon>
    </lineage>
</organism>
<proteinExistence type="predicted"/>
<evidence type="ECO:0000313" key="4">
    <source>
        <dbReference type="Proteomes" id="UP000178666"/>
    </source>
</evidence>
<reference evidence="1 3" key="2">
    <citation type="submission" date="2016-02" db="EMBL/GenBank/DDBJ databases">
        <title>Complete Genome Sequence of Propionibacterium acidipropionici ATCC 55737.</title>
        <authorList>
            <person name="Luna Flores C.H."/>
            <person name="Nielsen L.K."/>
            <person name="Marcellin E."/>
        </authorList>
    </citation>
    <scope>NUCLEOTIDE SEQUENCE [LARGE SCALE GENOMIC DNA]</scope>
    <source>
        <strain evidence="1 3">ATCC 55737</strain>
    </source>
</reference>
<dbReference type="EMBL" id="CP015970">
    <property type="protein sequence ID" value="AOZ45374.1"/>
    <property type="molecule type" value="Genomic_DNA"/>
</dbReference>
<evidence type="ECO:0000313" key="2">
    <source>
        <dbReference type="EMBL" id="AOZ45374.1"/>
    </source>
</evidence>
<accession>A0A142KKF0</accession>
<reference evidence="2 4" key="1">
    <citation type="journal article" date="2016" name="Plant Dis.">
        <title>Improved production of propionic acid using genome shuffling.</title>
        <authorList>
            <person name="Luna-Flores C.H."/>
            <person name="Palfreyman R.W."/>
            <person name="Kromer J.O."/>
            <person name="Nielsen L.K."/>
            <person name="Marcellin E."/>
        </authorList>
    </citation>
    <scope>NUCLEOTIDE SEQUENCE [LARGE SCALE GENOMIC DNA]</scope>
    <source>
        <strain evidence="2 4">F3E8</strain>
    </source>
</reference>
<protein>
    <submittedName>
        <fullName evidence="1">Uncharacterized protein</fullName>
    </submittedName>
</protein>
<gene>
    <name evidence="2" type="ORF">A8L58_00165</name>
    <name evidence="1" type="ORF">AXH35_15230</name>
</gene>
<evidence type="ECO:0000313" key="1">
    <source>
        <dbReference type="EMBL" id="AMS06588.1"/>
    </source>
</evidence>
<evidence type="ECO:0000313" key="3">
    <source>
        <dbReference type="Proteomes" id="UP000075221"/>
    </source>
</evidence>
<dbReference type="KEGG" id="aaci:ASQ49_16040"/>
<dbReference type="Proteomes" id="UP000178666">
    <property type="component" value="Chromosome"/>
</dbReference>
<dbReference type="AlphaFoldDB" id="A0A142KKF0"/>
<name>A0A142KKF0_9ACTN</name>